<dbReference type="EMBL" id="JAIWYP010000005">
    <property type="protein sequence ID" value="KAH3820266.1"/>
    <property type="molecule type" value="Genomic_DNA"/>
</dbReference>
<organism evidence="1 2">
    <name type="scientific">Dreissena polymorpha</name>
    <name type="common">Zebra mussel</name>
    <name type="synonym">Mytilus polymorpha</name>
    <dbReference type="NCBI Taxonomy" id="45954"/>
    <lineage>
        <taxon>Eukaryota</taxon>
        <taxon>Metazoa</taxon>
        <taxon>Spiralia</taxon>
        <taxon>Lophotrochozoa</taxon>
        <taxon>Mollusca</taxon>
        <taxon>Bivalvia</taxon>
        <taxon>Autobranchia</taxon>
        <taxon>Heteroconchia</taxon>
        <taxon>Euheterodonta</taxon>
        <taxon>Imparidentia</taxon>
        <taxon>Neoheterodontei</taxon>
        <taxon>Myida</taxon>
        <taxon>Dreissenoidea</taxon>
        <taxon>Dreissenidae</taxon>
        <taxon>Dreissena</taxon>
    </lineage>
</organism>
<gene>
    <name evidence="1" type="ORF">DPMN_122011</name>
</gene>
<proteinExistence type="predicted"/>
<protein>
    <submittedName>
        <fullName evidence="1">Uncharacterized protein</fullName>
    </submittedName>
</protein>
<accession>A0A9D4JQ45</accession>
<reference evidence="1" key="1">
    <citation type="journal article" date="2019" name="bioRxiv">
        <title>The Genome of the Zebra Mussel, Dreissena polymorpha: A Resource for Invasive Species Research.</title>
        <authorList>
            <person name="McCartney M.A."/>
            <person name="Auch B."/>
            <person name="Kono T."/>
            <person name="Mallez S."/>
            <person name="Zhang Y."/>
            <person name="Obille A."/>
            <person name="Becker A."/>
            <person name="Abrahante J.E."/>
            <person name="Garbe J."/>
            <person name="Badalamenti J.P."/>
            <person name="Herman A."/>
            <person name="Mangelson H."/>
            <person name="Liachko I."/>
            <person name="Sullivan S."/>
            <person name="Sone E.D."/>
            <person name="Koren S."/>
            <person name="Silverstein K.A.T."/>
            <person name="Beckman K.B."/>
            <person name="Gohl D.M."/>
        </authorList>
    </citation>
    <scope>NUCLEOTIDE SEQUENCE</scope>
    <source>
        <strain evidence="1">Duluth1</strain>
        <tissue evidence="1">Whole animal</tissue>
    </source>
</reference>
<dbReference type="Proteomes" id="UP000828390">
    <property type="component" value="Unassembled WGS sequence"/>
</dbReference>
<dbReference type="AlphaFoldDB" id="A0A9D4JQ45"/>
<sequence length="120" mass="13576">MDCMTNHHTTNVAGPGIESKNVLTKFHEEVLTRINSPTHGGYVFQKTRTIFKPIQDINKTNVLTKCYEDWTINATIRVKNIPPPGGYVFQPTGTIFELVQDSIRTKVLAKCHTDWTTNVT</sequence>
<comment type="caution">
    <text evidence="1">The sequence shown here is derived from an EMBL/GenBank/DDBJ whole genome shotgun (WGS) entry which is preliminary data.</text>
</comment>
<keyword evidence="2" id="KW-1185">Reference proteome</keyword>
<evidence type="ECO:0000313" key="1">
    <source>
        <dbReference type="EMBL" id="KAH3820266.1"/>
    </source>
</evidence>
<reference evidence="1" key="2">
    <citation type="submission" date="2020-11" db="EMBL/GenBank/DDBJ databases">
        <authorList>
            <person name="McCartney M.A."/>
            <person name="Auch B."/>
            <person name="Kono T."/>
            <person name="Mallez S."/>
            <person name="Becker A."/>
            <person name="Gohl D.M."/>
            <person name="Silverstein K.A.T."/>
            <person name="Koren S."/>
            <person name="Bechman K.B."/>
            <person name="Herman A."/>
            <person name="Abrahante J.E."/>
            <person name="Garbe J."/>
        </authorList>
    </citation>
    <scope>NUCLEOTIDE SEQUENCE</scope>
    <source>
        <strain evidence="1">Duluth1</strain>
        <tissue evidence="1">Whole animal</tissue>
    </source>
</reference>
<name>A0A9D4JQ45_DREPO</name>
<evidence type="ECO:0000313" key="2">
    <source>
        <dbReference type="Proteomes" id="UP000828390"/>
    </source>
</evidence>